<reference evidence="6 7" key="1">
    <citation type="submission" date="2020-04" db="EMBL/GenBank/DDBJ databases">
        <title>Plant Genome Project.</title>
        <authorList>
            <person name="Zhang R.-G."/>
        </authorList>
    </citation>
    <scope>NUCLEOTIDE SEQUENCE [LARGE SCALE GENOMIC DNA]</scope>
    <source>
        <strain evidence="6">YNK0</strain>
        <tissue evidence="6">Leaf</tissue>
    </source>
</reference>
<dbReference type="Gene3D" id="3.30.70.330">
    <property type="match status" value="2"/>
</dbReference>
<name>A0A835DLA1_TETSI</name>
<evidence type="ECO:0000256" key="1">
    <source>
        <dbReference type="ARBA" id="ARBA00004123"/>
    </source>
</evidence>
<keyword evidence="3" id="KW-0694">RNA-binding</keyword>
<feature type="transmembrane region" description="Helical" evidence="4">
    <location>
        <begin position="20"/>
        <end position="46"/>
    </location>
</feature>
<sequence>MCLLKDFHWRFSKRDDSWLVIYPVTLVSVAANVGLISFSLCLNVYAEQFTKYFGRYGETTDSVIMKDWRSGKPRGYGFVTMQIRLWSIKSFKTLMLSMENKLYEFKDFFSKFGEVKEHQIIRDQDTSHSCGFGFVKFDDEQAVDDILANGNKIVLAGAQVSHECGAYYEDNPNQLYHLFLFAQEINELYPSLFFHMVCDSLMTGDVVFGQLLFFLDLMMEVLSEVEIKKFKRKKGSNPPPPPSKRFNGSSPVFSGGFGNAYGGFGGGGGFGASSYRSGGYYGGRTSAYGGYGGSEYSHKGSKFSAERKNEIEIATPIKLLKLRHRPRISAFVAFLRWMRPTEGAKEINLRCRDMQCGESVTIEGQTYTISAVTHRYQLRKGRYEPSEKRLDVQSTGRYILNLYLENLLEQS</sequence>
<accession>A0A835DLA1</accession>
<dbReference type="Pfam" id="PF00076">
    <property type="entry name" value="RRM_1"/>
    <property type="match status" value="1"/>
</dbReference>
<dbReference type="PROSITE" id="PS50102">
    <property type="entry name" value="RRM"/>
    <property type="match status" value="2"/>
</dbReference>
<dbReference type="PANTHER" id="PTHR48033:SF5">
    <property type="entry name" value="RRM DOMAIN-CONTAINING PROTEIN"/>
    <property type="match status" value="1"/>
</dbReference>
<dbReference type="InterPro" id="IPR000504">
    <property type="entry name" value="RRM_dom"/>
</dbReference>
<dbReference type="GO" id="GO:0000785">
    <property type="term" value="C:chromatin"/>
    <property type="evidence" value="ECO:0007669"/>
    <property type="project" value="TreeGrafter"/>
</dbReference>
<keyword evidence="4" id="KW-0812">Transmembrane</keyword>
<keyword evidence="7" id="KW-1185">Reference proteome</keyword>
<keyword evidence="4" id="KW-0472">Membrane</keyword>
<dbReference type="InterPro" id="IPR035979">
    <property type="entry name" value="RBD_domain_sf"/>
</dbReference>
<feature type="domain" description="RRM" evidence="5">
    <location>
        <begin position="104"/>
        <end position="160"/>
    </location>
</feature>
<dbReference type="SUPFAM" id="SSF54928">
    <property type="entry name" value="RNA-binding domain, RBD"/>
    <property type="match status" value="2"/>
</dbReference>
<organism evidence="6 7">
    <name type="scientific">Tetracentron sinense</name>
    <name type="common">Spur-leaf</name>
    <dbReference type="NCBI Taxonomy" id="13715"/>
    <lineage>
        <taxon>Eukaryota</taxon>
        <taxon>Viridiplantae</taxon>
        <taxon>Streptophyta</taxon>
        <taxon>Embryophyta</taxon>
        <taxon>Tracheophyta</taxon>
        <taxon>Spermatophyta</taxon>
        <taxon>Magnoliopsida</taxon>
        <taxon>Trochodendrales</taxon>
        <taxon>Trochodendraceae</taxon>
        <taxon>Tetracentron</taxon>
    </lineage>
</organism>
<dbReference type="GO" id="GO:0005654">
    <property type="term" value="C:nucleoplasm"/>
    <property type="evidence" value="ECO:0007669"/>
    <property type="project" value="TreeGrafter"/>
</dbReference>
<dbReference type="SMART" id="SM00360">
    <property type="entry name" value="RRM"/>
    <property type="match status" value="1"/>
</dbReference>
<gene>
    <name evidence="6" type="ORF">HHK36_007451</name>
</gene>
<dbReference type="GO" id="GO:0010468">
    <property type="term" value="P:regulation of gene expression"/>
    <property type="evidence" value="ECO:0007669"/>
    <property type="project" value="TreeGrafter"/>
</dbReference>
<evidence type="ECO:0000256" key="2">
    <source>
        <dbReference type="ARBA" id="ARBA00023242"/>
    </source>
</evidence>
<dbReference type="OrthoDB" id="4237at2759"/>
<keyword evidence="4" id="KW-1133">Transmembrane helix</keyword>
<dbReference type="Proteomes" id="UP000655225">
    <property type="component" value="Unassembled WGS sequence"/>
</dbReference>
<dbReference type="EMBL" id="JABCRI010000004">
    <property type="protein sequence ID" value="KAF8408303.1"/>
    <property type="molecule type" value="Genomic_DNA"/>
</dbReference>
<evidence type="ECO:0000313" key="6">
    <source>
        <dbReference type="EMBL" id="KAF8408303.1"/>
    </source>
</evidence>
<proteinExistence type="predicted"/>
<comment type="caution">
    <text evidence="6">The sequence shown here is derived from an EMBL/GenBank/DDBJ whole genome shotgun (WGS) entry which is preliminary data.</text>
</comment>
<feature type="domain" description="RRM" evidence="5">
    <location>
        <begin position="29"/>
        <end position="82"/>
    </location>
</feature>
<dbReference type="AlphaFoldDB" id="A0A835DLA1"/>
<dbReference type="InterPro" id="IPR012677">
    <property type="entry name" value="Nucleotide-bd_a/b_plait_sf"/>
</dbReference>
<evidence type="ECO:0000313" key="7">
    <source>
        <dbReference type="Proteomes" id="UP000655225"/>
    </source>
</evidence>
<evidence type="ECO:0000256" key="4">
    <source>
        <dbReference type="SAM" id="Phobius"/>
    </source>
</evidence>
<dbReference type="PANTHER" id="PTHR48033">
    <property type="entry name" value="RNA-BINDING (RRM/RBD/RNP MOTIFS) FAMILY PROTEIN"/>
    <property type="match status" value="1"/>
</dbReference>
<keyword evidence="2" id="KW-0539">Nucleus</keyword>
<protein>
    <recommendedName>
        <fullName evidence="5">RRM domain-containing protein</fullName>
    </recommendedName>
</protein>
<evidence type="ECO:0000256" key="3">
    <source>
        <dbReference type="PROSITE-ProRule" id="PRU00176"/>
    </source>
</evidence>
<dbReference type="GO" id="GO:0003723">
    <property type="term" value="F:RNA binding"/>
    <property type="evidence" value="ECO:0007669"/>
    <property type="project" value="UniProtKB-UniRule"/>
</dbReference>
<comment type="subcellular location">
    <subcellularLocation>
        <location evidence="1">Nucleus</location>
    </subcellularLocation>
</comment>
<evidence type="ECO:0000259" key="5">
    <source>
        <dbReference type="PROSITE" id="PS50102"/>
    </source>
</evidence>